<dbReference type="Proteomes" id="UP001152622">
    <property type="component" value="Chromosome 3"/>
</dbReference>
<evidence type="ECO:0000313" key="1">
    <source>
        <dbReference type="EMBL" id="KAJ8369363.1"/>
    </source>
</evidence>
<protein>
    <submittedName>
        <fullName evidence="1">Uncharacterized protein</fullName>
    </submittedName>
</protein>
<reference evidence="1" key="1">
    <citation type="journal article" date="2023" name="Science">
        <title>Genome structures resolve the early diversification of teleost fishes.</title>
        <authorList>
            <person name="Parey E."/>
            <person name="Louis A."/>
            <person name="Montfort J."/>
            <person name="Bouchez O."/>
            <person name="Roques C."/>
            <person name="Iampietro C."/>
            <person name="Lluch J."/>
            <person name="Castinel A."/>
            <person name="Donnadieu C."/>
            <person name="Desvignes T."/>
            <person name="Floi Bucao C."/>
            <person name="Jouanno E."/>
            <person name="Wen M."/>
            <person name="Mejri S."/>
            <person name="Dirks R."/>
            <person name="Jansen H."/>
            <person name="Henkel C."/>
            <person name="Chen W.J."/>
            <person name="Zahm M."/>
            <person name="Cabau C."/>
            <person name="Klopp C."/>
            <person name="Thompson A.W."/>
            <person name="Robinson-Rechavi M."/>
            <person name="Braasch I."/>
            <person name="Lecointre G."/>
            <person name="Bobe J."/>
            <person name="Postlethwait J.H."/>
            <person name="Berthelot C."/>
            <person name="Roest Crollius H."/>
            <person name="Guiguen Y."/>
        </authorList>
    </citation>
    <scope>NUCLEOTIDE SEQUENCE</scope>
    <source>
        <strain evidence="1">WJC10195</strain>
    </source>
</reference>
<dbReference type="AlphaFoldDB" id="A0A9Q1J6S2"/>
<dbReference type="EMBL" id="JAINUF010000003">
    <property type="protein sequence ID" value="KAJ8369363.1"/>
    <property type="molecule type" value="Genomic_DNA"/>
</dbReference>
<sequence length="329" mass="37977">MYEDCLEKGNSCSYETYRKAVKSKNISFAKLGEEECEICLLQDQHRKNEHVGEAVAPEDCIEYKECNINKEEAVTSRFHYRLDAEQAWPEKTSVRSVDLQKVIMLPCMPGIKTAIFTRRIVAYHETFASVGKRSNKKKTISVVWHEGTVGRSASEVTSAYATALEKERDTEHIVYWVDNCSAQNKNWCLLSSLVCLVNSNTISTEDITLKYFEPVEVVELKNDNVKDWKDGCSAAKVKKVPKLAEIKVIQLRRGSRKIFVKLSHEEEDFTELDFLQNKFELKVPTTLRPQDKGVQEAKKIDILQKLCPFMPPTRRLFWSYLPVWHVDEE</sequence>
<proteinExistence type="predicted"/>
<dbReference type="OrthoDB" id="6781302at2759"/>
<keyword evidence="2" id="KW-1185">Reference proteome</keyword>
<evidence type="ECO:0000313" key="2">
    <source>
        <dbReference type="Proteomes" id="UP001152622"/>
    </source>
</evidence>
<organism evidence="1 2">
    <name type="scientific">Synaphobranchus kaupii</name>
    <name type="common">Kaup's arrowtooth eel</name>
    <dbReference type="NCBI Taxonomy" id="118154"/>
    <lineage>
        <taxon>Eukaryota</taxon>
        <taxon>Metazoa</taxon>
        <taxon>Chordata</taxon>
        <taxon>Craniata</taxon>
        <taxon>Vertebrata</taxon>
        <taxon>Euteleostomi</taxon>
        <taxon>Actinopterygii</taxon>
        <taxon>Neopterygii</taxon>
        <taxon>Teleostei</taxon>
        <taxon>Anguilliformes</taxon>
        <taxon>Synaphobranchidae</taxon>
        <taxon>Synaphobranchus</taxon>
    </lineage>
</organism>
<comment type="caution">
    <text evidence="1">The sequence shown here is derived from an EMBL/GenBank/DDBJ whole genome shotgun (WGS) entry which is preliminary data.</text>
</comment>
<name>A0A9Q1J6S2_SYNKA</name>
<gene>
    <name evidence="1" type="ORF">SKAU_G00093910</name>
</gene>
<accession>A0A9Q1J6S2</accession>